<protein>
    <submittedName>
        <fullName evidence="1">Uncharacterized protein</fullName>
    </submittedName>
</protein>
<proteinExistence type="predicted"/>
<comment type="caution">
    <text evidence="1">The sequence shown here is derived from an EMBL/GenBank/DDBJ whole genome shotgun (WGS) entry which is preliminary data.</text>
</comment>
<organism evidence="1 2">
    <name type="scientific">Brevibacterium otitidis</name>
    <dbReference type="NCBI Taxonomy" id="53364"/>
    <lineage>
        <taxon>Bacteria</taxon>
        <taxon>Bacillati</taxon>
        <taxon>Actinomycetota</taxon>
        <taxon>Actinomycetes</taxon>
        <taxon>Micrococcales</taxon>
        <taxon>Brevibacteriaceae</taxon>
        <taxon>Brevibacterium</taxon>
    </lineage>
</organism>
<evidence type="ECO:0000313" key="1">
    <source>
        <dbReference type="EMBL" id="MFB9776882.1"/>
    </source>
</evidence>
<reference evidence="1 2" key="1">
    <citation type="submission" date="2024-09" db="EMBL/GenBank/DDBJ databases">
        <authorList>
            <person name="Sun Q."/>
            <person name="Mori K."/>
        </authorList>
    </citation>
    <scope>NUCLEOTIDE SEQUENCE [LARGE SCALE GENOMIC DNA]</scope>
    <source>
        <strain evidence="1 2">JCM 11683</strain>
    </source>
</reference>
<accession>A0ABV5X5A5</accession>
<dbReference type="EMBL" id="JBHMAU010000067">
    <property type="protein sequence ID" value="MFB9776882.1"/>
    <property type="molecule type" value="Genomic_DNA"/>
</dbReference>
<evidence type="ECO:0000313" key="2">
    <source>
        <dbReference type="Proteomes" id="UP001589707"/>
    </source>
</evidence>
<sequence>MTLRLDFTPISVVVVCDGCDWRTITADRLTAWQAAADHEAEVHPESMQARDRLRVYRWRHTPAETPPGR</sequence>
<name>A0ABV5X5A5_9MICO</name>
<dbReference type="RefSeq" id="WP_376840742.1">
    <property type="nucleotide sequence ID" value="NZ_JBHMAU010000067.1"/>
</dbReference>
<keyword evidence="2" id="KW-1185">Reference proteome</keyword>
<gene>
    <name evidence="1" type="ORF">ACFFN1_10825</name>
</gene>
<dbReference type="Proteomes" id="UP001589707">
    <property type="component" value="Unassembled WGS sequence"/>
</dbReference>